<protein>
    <submittedName>
        <fullName evidence="1">GTP-binding protein EngB</fullName>
    </submittedName>
</protein>
<sequence>MWVQYHKHSRLSLIMFMLQLQCPHDLQFLSLAIYHSYRDIQLATCYHKINQSLHIVSSSKIVLKTEYGTTNMIGRH</sequence>
<gene>
    <name evidence="1" type="ORF">KUF71_009116</name>
</gene>
<proteinExistence type="predicted"/>
<dbReference type="AlphaFoldDB" id="A0AAE1HFW6"/>
<name>A0AAE1HFW6_9NEOP</name>
<dbReference type="Proteomes" id="UP001219518">
    <property type="component" value="Unassembled WGS sequence"/>
</dbReference>
<keyword evidence="2" id="KW-1185">Reference proteome</keyword>
<accession>A0AAE1HFW6</accession>
<evidence type="ECO:0000313" key="2">
    <source>
        <dbReference type="Proteomes" id="UP001219518"/>
    </source>
</evidence>
<dbReference type="EMBL" id="JAHWGI010000983">
    <property type="protein sequence ID" value="KAK3919830.1"/>
    <property type="molecule type" value="Genomic_DNA"/>
</dbReference>
<organism evidence="1 2">
    <name type="scientific">Frankliniella fusca</name>
    <dbReference type="NCBI Taxonomy" id="407009"/>
    <lineage>
        <taxon>Eukaryota</taxon>
        <taxon>Metazoa</taxon>
        <taxon>Ecdysozoa</taxon>
        <taxon>Arthropoda</taxon>
        <taxon>Hexapoda</taxon>
        <taxon>Insecta</taxon>
        <taxon>Pterygota</taxon>
        <taxon>Neoptera</taxon>
        <taxon>Paraneoptera</taxon>
        <taxon>Thysanoptera</taxon>
        <taxon>Terebrantia</taxon>
        <taxon>Thripoidea</taxon>
        <taxon>Thripidae</taxon>
        <taxon>Frankliniella</taxon>
    </lineage>
</organism>
<reference evidence="1" key="1">
    <citation type="submission" date="2021-07" db="EMBL/GenBank/DDBJ databases">
        <authorList>
            <person name="Catto M.A."/>
            <person name="Jacobson A."/>
            <person name="Kennedy G."/>
            <person name="Labadie P."/>
            <person name="Hunt B.G."/>
            <person name="Srinivasan R."/>
        </authorList>
    </citation>
    <scope>NUCLEOTIDE SEQUENCE</scope>
    <source>
        <strain evidence="1">PL_HMW_Pooled</strain>
        <tissue evidence="1">Head</tissue>
    </source>
</reference>
<reference evidence="1" key="2">
    <citation type="journal article" date="2023" name="BMC Genomics">
        <title>Pest status, molecular evolution, and epigenetic factors derived from the genome assembly of Frankliniella fusca, a thysanopteran phytovirus vector.</title>
        <authorList>
            <person name="Catto M.A."/>
            <person name="Labadie P.E."/>
            <person name="Jacobson A.L."/>
            <person name="Kennedy G.G."/>
            <person name="Srinivasan R."/>
            <person name="Hunt B.G."/>
        </authorList>
    </citation>
    <scope>NUCLEOTIDE SEQUENCE</scope>
    <source>
        <strain evidence="1">PL_HMW_Pooled</strain>
    </source>
</reference>
<evidence type="ECO:0000313" key="1">
    <source>
        <dbReference type="EMBL" id="KAK3919830.1"/>
    </source>
</evidence>
<comment type="caution">
    <text evidence="1">The sequence shown here is derived from an EMBL/GenBank/DDBJ whole genome shotgun (WGS) entry which is preliminary data.</text>
</comment>